<dbReference type="Pfam" id="PF00005">
    <property type="entry name" value="ABC_tran"/>
    <property type="match status" value="1"/>
</dbReference>
<dbReference type="GO" id="GO:0022857">
    <property type="term" value="F:transmembrane transporter activity"/>
    <property type="evidence" value="ECO:0007669"/>
    <property type="project" value="TreeGrafter"/>
</dbReference>
<dbReference type="PANTHER" id="PTHR24220:SF659">
    <property type="entry name" value="TRANSPORTER, PUTATIVE-RELATED"/>
    <property type="match status" value="1"/>
</dbReference>
<comment type="caution">
    <text evidence="4">The sequence shown here is derived from an EMBL/GenBank/DDBJ whole genome shotgun (WGS) entry which is preliminary data.</text>
</comment>
<keyword evidence="1" id="KW-0547">Nucleotide-binding</keyword>
<feature type="domain" description="ABC transporter" evidence="3">
    <location>
        <begin position="3"/>
        <end position="248"/>
    </location>
</feature>
<dbReference type="GO" id="GO:0005886">
    <property type="term" value="C:plasma membrane"/>
    <property type="evidence" value="ECO:0007669"/>
    <property type="project" value="TreeGrafter"/>
</dbReference>
<dbReference type="Gene3D" id="3.40.50.300">
    <property type="entry name" value="P-loop containing nucleotide triphosphate hydrolases"/>
    <property type="match status" value="1"/>
</dbReference>
<accession>A0A7Y2EC98</accession>
<dbReference type="GO" id="GO:0016887">
    <property type="term" value="F:ATP hydrolysis activity"/>
    <property type="evidence" value="ECO:0007669"/>
    <property type="project" value="InterPro"/>
</dbReference>
<dbReference type="PROSITE" id="PS00211">
    <property type="entry name" value="ABC_TRANSPORTER_1"/>
    <property type="match status" value="1"/>
</dbReference>
<dbReference type="PROSITE" id="PS50893">
    <property type="entry name" value="ABC_TRANSPORTER_2"/>
    <property type="match status" value="1"/>
</dbReference>
<dbReference type="InterPro" id="IPR027417">
    <property type="entry name" value="P-loop_NTPase"/>
</dbReference>
<sequence length="251" mass="27694">MRFELEHASVRYPRILALDNVSLSIASGERVALVGPSGAGKTTLLGLLHGGVRPSAGTVRVDDRVLGEMSMKDLRATRLAMGFVPQSFGLVPESRVLQNVAAGRVGTRNWFGTLRDFLAPSRDTVREIHETLERVGISEKLYERVDTLSGGQQQRVAVARALFQKPRSLLADEPISSVDPSRARATVGLLSDLAQERELTLLVSLHQYELARELFPRLIGLREGRVHFDSPSSKVSESMFRDLYELDVTSS</sequence>
<protein>
    <submittedName>
        <fullName evidence="4">ATP-binding cassette domain-containing protein</fullName>
    </submittedName>
</protein>
<organism evidence="4 5">
    <name type="scientific">Eiseniibacteriota bacterium</name>
    <dbReference type="NCBI Taxonomy" id="2212470"/>
    <lineage>
        <taxon>Bacteria</taxon>
        <taxon>Candidatus Eiseniibacteriota</taxon>
    </lineage>
</organism>
<dbReference type="PANTHER" id="PTHR24220">
    <property type="entry name" value="IMPORT ATP-BINDING PROTEIN"/>
    <property type="match status" value="1"/>
</dbReference>
<dbReference type="SMART" id="SM00382">
    <property type="entry name" value="AAA"/>
    <property type="match status" value="1"/>
</dbReference>
<dbReference type="AlphaFoldDB" id="A0A7Y2EC98"/>
<proteinExistence type="predicted"/>
<evidence type="ECO:0000256" key="1">
    <source>
        <dbReference type="ARBA" id="ARBA00022741"/>
    </source>
</evidence>
<reference evidence="4 5" key="1">
    <citation type="submission" date="2020-03" db="EMBL/GenBank/DDBJ databases">
        <title>Metabolic flexibility allows generalist bacteria to become dominant in a frequently disturbed ecosystem.</title>
        <authorList>
            <person name="Chen Y.-J."/>
            <person name="Leung P.M."/>
            <person name="Bay S.K."/>
            <person name="Hugenholtz P."/>
            <person name="Kessler A.J."/>
            <person name="Shelley G."/>
            <person name="Waite D.W."/>
            <person name="Cook P.L."/>
            <person name="Greening C."/>
        </authorList>
    </citation>
    <scope>NUCLEOTIDE SEQUENCE [LARGE SCALE GENOMIC DNA]</scope>
    <source>
        <strain evidence="4">SS_bin_28</strain>
    </source>
</reference>
<dbReference type="InterPro" id="IPR003593">
    <property type="entry name" value="AAA+_ATPase"/>
</dbReference>
<name>A0A7Y2EC98_UNCEI</name>
<evidence type="ECO:0000313" key="5">
    <source>
        <dbReference type="Proteomes" id="UP000547674"/>
    </source>
</evidence>
<evidence type="ECO:0000256" key="2">
    <source>
        <dbReference type="ARBA" id="ARBA00022840"/>
    </source>
</evidence>
<dbReference type="InterPro" id="IPR017871">
    <property type="entry name" value="ABC_transporter-like_CS"/>
</dbReference>
<dbReference type="SUPFAM" id="SSF52540">
    <property type="entry name" value="P-loop containing nucleoside triphosphate hydrolases"/>
    <property type="match status" value="1"/>
</dbReference>
<dbReference type="InterPro" id="IPR015854">
    <property type="entry name" value="ABC_transpr_LolD-like"/>
</dbReference>
<gene>
    <name evidence="4" type="ORF">HKN21_16665</name>
</gene>
<evidence type="ECO:0000313" key="4">
    <source>
        <dbReference type="EMBL" id="NNF08395.1"/>
    </source>
</evidence>
<dbReference type="GO" id="GO:0005524">
    <property type="term" value="F:ATP binding"/>
    <property type="evidence" value="ECO:0007669"/>
    <property type="project" value="UniProtKB-KW"/>
</dbReference>
<keyword evidence="2 4" id="KW-0067">ATP-binding</keyword>
<dbReference type="InterPro" id="IPR003439">
    <property type="entry name" value="ABC_transporter-like_ATP-bd"/>
</dbReference>
<evidence type="ECO:0000259" key="3">
    <source>
        <dbReference type="PROSITE" id="PS50893"/>
    </source>
</evidence>
<dbReference type="Proteomes" id="UP000547674">
    <property type="component" value="Unassembled WGS sequence"/>
</dbReference>
<dbReference type="EMBL" id="JABDJR010000670">
    <property type="protein sequence ID" value="NNF08395.1"/>
    <property type="molecule type" value="Genomic_DNA"/>
</dbReference>